<dbReference type="PANTHER" id="PTHR33877:SF1">
    <property type="entry name" value="TYPE IV METHYL-DIRECTED RESTRICTION ENZYME ECOKMCRA"/>
    <property type="match status" value="1"/>
</dbReference>
<proteinExistence type="predicted"/>
<keyword evidence="2" id="KW-0378">Hydrolase</keyword>
<dbReference type="PANTHER" id="PTHR33877">
    <property type="entry name" value="SLL1193 PROTEIN"/>
    <property type="match status" value="1"/>
</dbReference>
<name>A0A1B7VPC6_APHFL</name>
<keyword evidence="2" id="KW-0540">Nuclease</keyword>
<feature type="domain" description="HNH nuclease" evidence="1">
    <location>
        <begin position="9"/>
        <end position="64"/>
    </location>
</feature>
<dbReference type="STRING" id="1803587.GCA_001593825_02287"/>
<dbReference type="Proteomes" id="UP000092382">
    <property type="component" value="Unassembled WGS sequence"/>
</dbReference>
<organism evidence="2 3">
    <name type="scientific">Aphanizomenon flos-aquae LD13</name>
    <dbReference type="NCBI Taxonomy" id="1710894"/>
    <lineage>
        <taxon>Bacteria</taxon>
        <taxon>Bacillati</taxon>
        <taxon>Cyanobacteriota</taxon>
        <taxon>Cyanophyceae</taxon>
        <taxon>Nostocales</taxon>
        <taxon>Aphanizomenonaceae</taxon>
        <taxon>Aphanizomenon</taxon>
    </lineage>
</organism>
<reference evidence="2 3" key="1">
    <citation type="submission" date="2015-09" db="EMBL/GenBank/DDBJ databases">
        <title>Whole genome shotgun sequence assembly of Aphanizomenon flos-aquae UKL13.</title>
        <authorList>
            <person name="Driscoll C."/>
        </authorList>
    </citation>
    <scope>NUCLEOTIDE SEQUENCE [LARGE SCALE GENOMIC DNA]</scope>
    <source>
        <strain evidence="2">MDT13</strain>
    </source>
</reference>
<dbReference type="PATRIC" id="fig|1710894.3.peg.1736"/>
<dbReference type="GO" id="GO:0003676">
    <property type="term" value="F:nucleic acid binding"/>
    <property type="evidence" value="ECO:0007669"/>
    <property type="project" value="InterPro"/>
</dbReference>
<dbReference type="CDD" id="cd00085">
    <property type="entry name" value="HNHc"/>
    <property type="match status" value="1"/>
</dbReference>
<dbReference type="Pfam" id="PF01844">
    <property type="entry name" value="HNH"/>
    <property type="match status" value="1"/>
</dbReference>
<keyword evidence="2" id="KW-0255">Endonuclease</keyword>
<dbReference type="GO" id="GO:0004519">
    <property type="term" value="F:endonuclease activity"/>
    <property type="evidence" value="ECO:0007669"/>
    <property type="project" value="UniProtKB-KW"/>
</dbReference>
<dbReference type="InterPro" id="IPR003615">
    <property type="entry name" value="HNH_nuc"/>
</dbReference>
<dbReference type="InterPro" id="IPR002711">
    <property type="entry name" value="HNH"/>
</dbReference>
<dbReference type="SMART" id="SM00507">
    <property type="entry name" value="HNHc"/>
    <property type="match status" value="1"/>
</dbReference>
<dbReference type="AlphaFoldDB" id="A0A1B7VPC6"/>
<dbReference type="InterPro" id="IPR052892">
    <property type="entry name" value="NA-targeting_endonuclease"/>
</dbReference>
<sequence>MERPYLNLELRRLVAQRADNLCEYCLIAEHDTILGCAIDHIISIKHGGSSNIDNLAYCCVYCNRFKDSDIGSIIIDKKEFVRFYHPRWDNWGEHFKLNNSTIESLTNIGQVTARILGFNDQSRLLERQLLIDNKKYPSLLAMRRMKD</sequence>
<gene>
    <name evidence="2" type="ORF">AN481_15815</name>
</gene>
<protein>
    <submittedName>
        <fullName evidence="2">HNH endonuclease</fullName>
    </submittedName>
</protein>
<dbReference type="GO" id="GO:0008270">
    <property type="term" value="F:zinc ion binding"/>
    <property type="evidence" value="ECO:0007669"/>
    <property type="project" value="InterPro"/>
</dbReference>
<dbReference type="Gene3D" id="1.10.30.50">
    <property type="match status" value="1"/>
</dbReference>
<evidence type="ECO:0000259" key="1">
    <source>
        <dbReference type="SMART" id="SM00507"/>
    </source>
</evidence>
<evidence type="ECO:0000313" key="3">
    <source>
        <dbReference type="Proteomes" id="UP000092382"/>
    </source>
</evidence>
<accession>A0A1B7VPC6</accession>
<evidence type="ECO:0000313" key="2">
    <source>
        <dbReference type="EMBL" id="OBQ22253.1"/>
    </source>
</evidence>
<dbReference type="EMBL" id="LJOY01000063">
    <property type="protein sequence ID" value="OBQ22253.1"/>
    <property type="molecule type" value="Genomic_DNA"/>
</dbReference>
<comment type="caution">
    <text evidence="2">The sequence shown here is derived from an EMBL/GenBank/DDBJ whole genome shotgun (WGS) entry which is preliminary data.</text>
</comment>